<comment type="caution">
    <text evidence="1">The sequence shown here is derived from an EMBL/GenBank/DDBJ whole genome shotgun (WGS) entry which is preliminary data.</text>
</comment>
<evidence type="ECO:0000313" key="1">
    <source>
        <dbReference type="EMBL" id="MFB9056127.1"/>
    </source>
</evidence>
<sequence length="71" mass="8297">MGKKAEIHIRESVEDLKKLLQKQNTLKGEKRVKCLLKLKADKFETRQLLADHLGIHIRTLERWLSSYKLAG</sequence>
<name>A0ABV5F9M9_9FLAO</name>
<protein>
    <submittedName>
        <fullName evidence="1">Transposase</fullName>
    </submittedName>
</protein>
<reference evidence="1 2" key="1">
    <citation type="submission" date="2024-09" db="EMBL/GenBank/DDBJ databases">
        <authorList>
            <person name="Sun Q."/>
            <person name="Mori K."/>
        </authorList>
    </citation>
    <scope>NUCLEOTIDE SEQUENCE [LARGE SCALE GENOMIC DNA]</scope>
    <source>
        <strain evidence="1 2">CECT 8622</strain>
    </source>
</reference>
<keyword evidence="2" id="KW-1185">Reference proteome</keyword>
<dbReference type="Proteomes" id="UP001589585">
    <property type="component" value="Unassembled WGS sequence"/>
</dbReference>
<evidence type="ECO:0000313" key="2">
    <source>
        <dbReference type="Proteomes" id="UP001589585"/>
    </source>
</evidence>
<accession>A0ABV5F9M9</accession>
<dbReference type="EMBL" id="JBHMFC010000014">
    <property type="protein sequence ID" value="MFB9056127.1"/>
    <property type="molecule type" value="Genomic_DNA"/>
</dbReference>
<feature type="non-terminal residue" evidence="1">
    <location>
        <position position="71"/>
    </location>
</feature>
<proteinExistence type="predicted"/>
<gene>
    <name evidence="1" type="ORF">ACFFU9_05160</name>
</gene>
<organism evidence="1 2">
    <name type="scientific">Mariniflexile ostreae</name>
    <dbReference type="NCBI Taxonomy" id="1520892"/>
    <lineage>
        <taxon>Bacteria</taxon>
        <taxon>Pseudomonadati</taxon>
        <taxon>Bacteroidota</taxon>
        <taxon>Flavobacteriia</taxon>
        <taxon>Flavobacteriales</taxon>
        <taxon>Flavobacteriaceae</taxon>
        <taxon>Mariniflexile</taxon>
    </lineage>
</organism>